<keyword evidence="9 14" id="KW-1133">Transmembrane helix</keyword>
<keyword evidence="8" id="KW-0130">Cell adhesion</keyword>
<keyword evidence="6" id="KW-0677">Repeat</keyword>
<keyword evidence="4" id="KW-0479">Metal-binding</keyword>
<evidence type="ECO:0000256" key="12">
    <source>
        <dbReference type="PROSITE-ProRule" id="PRU00043"/>
    </source>
</evidence>
<dbReference type="GO" id="GO:0005509">
    <property type="term" value="F:calcium ion binding"/>
    <property type="evidence" value="ECO:0007669"/>
    <property type="project" value="UniProtKB-UniRule"/>
</dbReference>
<dbReference type="InterPro" id="IPR002126">
    <property type="entry name" value="Cadherin-like_dom"/>
</dbReference>
<dbReference type="OrthoDB" id="6252479at2759"/>
<keyword evidence="2" id="KW-1003">Cell membrane</keyword>
<dbReference type="InterPro" id="IPR020894">
    <property type="entry name" value="Cadherin_CS"/>
</dbReference>
<feature type="compositionally biased region" description="Polar residues" evidence="13">
    <location>
        <begin position="950"/>
        <end position="960"/>
    </location>
</feature>
<evidence type="ECO:0000256" key="2">
    <source>
        <dbReference type="ARBA" id="ARBA00022475"/>
    </source>
</evidence>
<evidence type="ECO:0000313" key="18">
    <source>
        <dbReference type="Proteomes" id="UP000663825"/>
    </source>
</evidence>
<evidence type="ECO:0000256" key="15">
    <source>
        <dbReference type="SAM" id="SignalP"/>
    </source>
</evidence>
<feature type="compositionally biased region" description="Low complexity" evidence="13">
    <location>
        <begin position="752"/>
        <end position="765"/>
    </location>
</feature>
<evidence type="ECO:0000256" key="1">
    <source>
        <dbReference type="ARBA" id="ARBA00004251"/>
    </source>
</evidence>
<dbReference type="InterPro" id="IPR015919">
    <property type="entry name" value="Cadherin-like_sf"/>
</dbReference>
<feature type="signal peptide" evidence="15">
    <location>
        <begin position="1"/>
        <end position="16"/>
    </location>
</feature>
<comment type="caution">
    <text evidence="17">The sequence shown here is derived from an EMBL/GenBank/DDBJ whole genome shotgun (WGS) entry which is preliminary data.</text>
</comment>
<dbReference type="PROSITE" id="PS50268">
    <property type="entry name" value="CADHERIN_2"/>
    <property type="match status" value="4"/>
</dbReference>
<dbReference type="PANTHER" id="PTHR24028">
    <property type="entry name" value="CADHERIN-87A"/>
    <property type="match status" value="1"/>
</dbReference>
<proteinExistence type="predicted"/>
<feature type="domain" description="Cadherin" evidence="16">
    <location>
        <begin position="197"/>
        <end position="266"/>
    </location>
</feature>
<feature type="domain" description="Cadherin" evidence="16">
    <location>
        <begin position="502"/>
        <end position="603"/>
    </location>
</feature>
<gene>
    <name evidence="17" type="ORF">TIS948_LOCUS10441</name>
</gene>
<feature type="region of interest" description="Disordered" evidence="13">
    <location>
        <begin position="752"/>
        <end position="775"/>
    </location>
</feature>
<dbReference type="Proteomes" id="UP000663825">
    <property type="component" value="Unassembled WGS sequence"/>
</dbReference>
<dbReference type="SUPFAM" id="SSF49313">
    <property type="entry name" value="Cadherin-like"/>
    <property type="match status" value="4"/>
</dbReference>
<dbReference type="PROSITE" id="PS00232">
    <property type="entry name" value="CADHERIN_1"/>
    <property type="match status" value="1"/>
</dbReference>
<feature type="region of interest" description="Disordered" evidence="13">
    <location>
        <begin position="1000"/>
        <end position="1044"/>
    </location>
</feature>
<protein>
    <recommendedName>
        <fullName evidence="16">Cadherin domain-containing protein</fullName>
    </recommendedName>
</protein>
<keyword evidence="10 14" id="KW-0472">Membrane</keyword>
<dbReference type="SMART" id="SM00112">
    <property type="entry name" value="CA"/>
    <property type="match status" value="4"/>
</dbReference>
<evidence type="ECO:0000256" key="13">
    <source>
        <dbReference type="SAM" id="MobiDB-lite"/>
    </source>
</evidence>
<evidence type="ECO:0000256" key="5">
    <source>
        <dbReference type="ARBA" id="ARBA00022729"/>
    </source>
</evidence>
<dbReference type="Gene3D" id="2.60.40.60">
    <property type="entry name" value="Cadherins"/>
    <property type="match status" value="4"/>
</dbReference>
<evidence type="ECO:0000256" key="10">
    <source>
        <dbReference type="ARBA" id="ARBA00023136"/>
    </source>
</evidence>
<evidence type="ECO:0000256" key="14">
    <source>
        <dbReference type="SAM" id="Phobius"/>
    </source>
</evidence>
<dbReference type="FunFam" id="2.60.40.60:FF:000123">
    <property type="entry name" value="Protocadherin beta 4"/>
    <property type="match status" value="2"/>
</dbReference>
<feature type="domain" description="Cadherin" evidence="16">
    <location>
        <begin position="282"/>
        <end position="395"/>
    </location>
</feature>
<evidence type="ECO:0000256" key="7">
    <source>
        <dbReference type="ARBA" id="ARBA00022837"/>
    </source>
</evidence>
<dbReference type="GO" id="GO:0005886">
    <property type="term" value="C:plasma membrane"/>
    <property type="evidence" value="ECO:0007669"/>
    <property type="project" value="UniProtKB-SubCell"/>
</dbReference>
<evidence type="ECO:0000256" key="11">
    <source>
        <dbReference type="ARBA" id="ARBA00023180"/>
    </source>
</evidence>
<dbReference type="Pfam" id="PF00028">
    <property type="entry name" value="Cadherin"/>
    <property type="match status" value="2"/>
</dbReference>
<dbReference type="PRINTS" id="PR00205">
    <property type="entry name" value="CADHERIN"/>
</dbReference>
<keyword evidence="7 12" id="KW-0106">Calcium</keyword>
<keyword evidence="11" id="KW-0325">Glycoprotein</keyword>
<feature type="region of interest" description="Disordered" evidence="13">
    <location>
        <begin position="921"/>
        <end position="964"/>
    </location>
</feature>
<dbReference type="InterPro" id="IPR050174">
    <property type="entry name" value="Protocadherin/Cadherin-CA"/>
</dbReference>
<accession>A0A817PLF9</accession>
<feature type="domain" description="Cadherin" evidence="16">
    <location>
        <begin position="396"/>
        <end position="501"/>
    </location>
</feature>
<dbReference type="AlphaFoldDB" id="A0A817PLF9"/>
<feature type="compositionally biased region" description="Polar residues" evidence="13">
    <location>
        <begin position="1000"/>
        <end position="1011"/>
    </location>
</feature>
<dbReference type="EMBL" id="CAJNXB010001413">
    <property type="protein sequence ID" value="CAF3164039.1"/>
    <property type="molecule type" value="Genomic_DNA"/>
</dbReference>
<comment type="subcellular location">
    <subcellularLocation>
        <location evidence="1">Cell membrane</location>
        <topology evidence="1">Single-pass type I membrane protein</topology>
    </subcellularLocation>
</comment>
<evidence type="ECO:0000259" key="16">
    <source>
        <dbReference type="PROSITE" id="PS50268"/>
    </source>
</evidence>
<evidence type="ECO:0000256" key="9">
    <source>
        <dbReference type="ARBA" id="ARBA00022989"/>
    </source>
</evidence>
<keyword evidence="5 15" id="KW-0732">Signal</keyword>
<evidence type="ECO:0000256" key="3">
    <source>
        <dbReference type="ARBA" id="ARBA00022692"/>
    </source>
</evidence>
<sequence>MIKIIIFFFIFPLIYSNHHLHSLPSIVIDPNDYPESDLILHNFQHQFHPTYSYRCLLQTESKYFHLDSSCQLLTRLPLKQICPLNYTLKLEIVFPQNTTIYELIIELKYKNPFQFNIKNDQSMITLPFYCNNHNEMNIENKKHEMFIGNAHILLNEDQEEKLCQFEKNPYRIKLKENEFYENFLQMKPISSCSATNYLLASSNSKRNFEYFALNSSTGYLNLIRPLDYESITTWKLVIQGHDKASIPFYTYVIIDVDDINDCPPLLSWNFPLQTIEILNNTDAFNIEIAVHESKVEQNNVIIANLIASDLDTSSNIDDQIKFQLTVNSTDSLPFEIHGPFADSTFVLSTNHKLDRELQDKYIFNLILTDNGQPKLSSYYELSIYILDDNDNSPIFDRSIYYVDIQENNLINTTLIQVSANDSDLDDNGRVTYELNDINNKYVTIDSQTGIIRTKMQYDFEQIKDFTFNVTAMDHPNKGQQLKTAATVFVHIINQNDNIPKFPQSNYEFSIYENNAPNSFIGQVIASDIDNASLTYSLDNPSDEISSLFKISSSDGKIFALHPLDREQSDQYIFHVIASDGYHKSSRIQIQITTLDLNDEIPRFVFPNDHNDTLIIDRTYWHINDYICQIDVQDHDQIPNHTLLLVHRLDQLKNYDYLAEQKPLLKFDSSKFYLDDEARLFFNSTNNAILHDGVYYLAFKIIDGQNYFDEKLLKLIVVDNYERIQTIVKQYDYLGSHLNSRFSYLQYHSNTNTNINTNTNNNNNHNSYQPRHSYSSSSSLDQSNKFLVFIIITVLSIILIGITFIFISLIRRKSFQQKDLLKTQDSVSTSSVLQQQSDSSTANLFKPSTINNNDKRHKLRVSNCYEYGEISSPSSLLMLNKGSITPTSLINDNCHLLEKLNEKQLYDEQRTKPYSSWVLSTANRPDSRYSQRSSDSSTFHSLNRLSIPPQMHSTTNISHQLCSPKRHSTVTYESSTITSTNNSNIQSSSIPSDYTVAIVSSSTNNSPHTPVSSDDGFCGSSDISDPPMHNGSNSLLSSSHPHHSYRQPYNMMKEGMMQKNQHSPSFTTLLNRFNDSTVTTHGTDTTRRVRFNLEPEGKHQQRTILPLPTSNSPDRLADHALRRFEQLYMTRDNVLDKQSVDSTVLYTNSTVV</sequence>
<reference evidence="17" key="1">
    <citation type="submission" date="2021-02" db="EMBL/GenBank/DDBJ databases">
        <authorList>
            <person name="Nowell W R."/>
        </authorList>
    </citation>
    <scope>NUCLEOTIDE SEQUENCE</scope>
</reference>
<feature type="transmembrane region" description="Helical" evidence="14">
    <location>
        <begin position="785"/>
        <end position="809"/>
    </location>
</feature>
<dbReference type="PANTHER" id="PTHR24028:SF328">
    <property type="entry name" value="CADHERIN-3"/>
    <property type="match status" value="1"/>
</dbReference>
<evidence type="ECO:0000256" key="8">
    <source>
        <dbReference type="ARBA" id="ARBA00022889"/>
    </source>
</evidence>
<feature type="compositionally biased region" description="Low complexity" evidence="13">
    <location>
        <begin position="927"/>
        <end position="936"/>
    </location>
</feature>
<dbReference type="GO" id="GO:0007156">
    <property type="term" value="P:homophilic cell adhesion via plasma membrane adhesion molecules"/>
    <property type="evidence" value="ECO:0007669"/>
    <property type="project" value="InterPro"/>
</dbReference>
<organism evidence="17 18">
    <name type="scientific">Rotaria socialis</name>
    <dbReference type="NCBI Taxonomy" id="392032"/>
    <lineage>
        <taxon>Eukaryota</taxon>
        <taxon>Metazoa</taxon>
        <taxon>Spiralia</taxon>
        <taxon>Gnathifera</taxon>
        <taxon>Rotifera</taxon>
        <taxon>Eurotatoria</taxon>
        <taxon>Bdelloidea</taxon>
        <taxon>Philodinida</taxon>
        <taxon>Philodinidae</taxon>
        <taxon>Rotaria</taxon>
    </lineage>
</organism>
<keyword evidence="3 14" id="KW-0812">Transmembrane</keyword>
<feature type="chain" id="PRO_5032657605" description="Cadherin domain-containing protein" evidence="15">
    <location>
        <begin position="17"/>
        <end position="1151"/>
    </location>
</feature>
<feature type="compositionally biased region" description="Low complexity" evidence="13">
    <location>
        <begin position="1028"/>
        <end position="1038"/>
    </location>
</feature>
<name>A0A817PLF9_9BILA</name>
<evidence type="ECO:0000256" key="4">
    <source>
        <dbReference type="ARBA" id="ARBA00022723"/>
    </source>
</evidence>
<dbReference type="CDD" id="cd11304">
    <property type="entry name" value="Cadherin_repeat"/>
    <property type="match status" value="4"/>
</dbReference>
<evidence type="ECO:0000256" key="6">
    <source>
        <dbReference type="ARBA" id="ARBA00022737"/>
    </source>
</evidence>
<evidence type="ECO:0000313" key="17">
    <source>
        <dbReference type="EMBL" id="CAF3164039.1"/>
    </source>
</evidence>